<keyword evidence="2" id="KW-1185">Reference proteome</keyword>
<dbReference type="AlphaFoldDB" id="A0A250KNN4"/>
<dbReference type="RefSeq" id="WP_119628920.1">
    <property type="nucleotide sequence ID" value="NZ_AP017928.1"/>
</dbReference>
<proteinExistence type="predicted"/>
<dbReference type="InterPro" id="IPR012545">
    <property type="entry name" value="DUF1697"/>
</dbReference>
<dbReference type="Proteomes" id="UP000266313">
    <property type="component" value="Chromosome"/>
</dbReference>
<evidence type="ECO:0000313" key="2">
    <source>
        <dbReference type="Proteomes" id="UP000266313"/>
    </source>
</evidence>
<sequence length="114" mass="12659">MSIIREIGADIAVIARTHNQLKRVMEGNPFPLSAVSRTYFSLLAVPPAAYLADGLSQLDFSPDTVRVGNDAIYTLYATKHSDSKFNNNFFERKLKVAATTRNFNTMSRCVELSA</sequence>
<name>A0A250KNN4_9GAMM</name>
<dbReference type="OrthoDB" id="9806494at2"/>
<dbReference type="PANTHER" id="PTHR36439:SF1">
    <property type="entry name" value="DUF1697 DOMAIN-CONTAINING PROTEIN"/>
    <property type="match status" value="1"/>
</dbReference>
<dbReference type="EMBL" id="AP017928">
    <property type="protein sequence ID" value="BBA33293.1"/>
    <property type="molecule type" value="Genomic_DNA"/>
</dbReference>
<reference evidence="1 2" key="1">
    <citation type="submission" date="2016-12" db="EMBL/GenBank/DDBJ databases">
        <title>Genome sequencing of Methylocaldum marinum.</title>
        <authorList>
            <person name="Takeuchi M."/>
            <person name="Kamagata Y."/>
            <person name="Hiraoka S."/>
            <person name="Oshima K."/>
            <person name="Hattori M."/>
            <person name="Iwasaki W."/>
        </authorList>
    </citation>
    <scope>NUCLEOTIDE SEQUENCE [LARGE SCALE GENOMIC DNA]</scope>
    <source>
        <strain evidence="1 2">S8</strain>
    </source>
</reference>
<dbReference type="PANTHER" id="PTHR36439">
    <property type="entry name" value="BLL4334 PROTEIN"/>
    <property type="match status" value="1"/>
</dbReference>
<accession>A0A250KNN4</accession>
<dbReference type="Pfam" id="PF08002">
    <property type="entry name" value="DUF1697"/>
    <property type="match status" value="1"/>
</dbReference>
<gene>
    <name evidence="1" type="ORF">sS8_1333</name>
</gene>
<organism evidence="1 2">
    <name type="scientific">Methylocaldum marinum</name>
    <dbReference type="NCBI Taxonomy" id="1432792"/>
    <lineage>
        <taxon>Bacteria</taxon>
        <taxon>Pseudomonadati</taxon>
        <taxon>Pseudomonadota</taxon>
        <taxon>Gammaproteobacteria</taxon>
        <taxon>Methylococcales</taxon>
        <taxon>Methylococcaceae</taxon>
        <taxon>Methylocaldum</taxon>
    </lineage>
</organism>
<dbReference type="SUPFAM" id="SSF160379">
    <property type="entry name" value="SP0830-like"/>
    <property type="match status" value="1"/>
</dbReference>
<dbReference type="KEGG" id="mmai:sS8_1333"/>
<evidence type="ECO:0000313" key="1">
    <source>
        <dbReference type="EMBL" id="BBA33293.1"/>
    </source>
</evidence>
<protein>
    <submittedName>
        <fullName evidence="1">Uncharacterized protein</fullName>
    </submittedName>
</protein>